<dbReference type="InParanoid" id="A0A0C2T532"/>
<gene>
    <name evidence="2" type="ORF">M378DRAFT_155960</name>
</gene>
<dbReference type="EMBL" id="KN818223">
    <property type="protein sequence ID" value="KIL71005.1"/>
    <property type="molecule type" value="Genomic_DNA"/>
</dbReference>
<organism evidence="2 3">
    <name type="scientific">Amanita muscaria (strain Koide BX008)</name>
    <dbReference type="NCBI Taxonomy" id="946122"/>
    <lineage>
        <taxon>Eukaryota</taxon>
        <taxon>Fungi</taxon>
        <taxon>Dikarya</taxon>
        <taxon>Basidiomycota</taxon>
        <taxon>Agaricomycotina</taxon>
        <taxon>Agaricomycetes</taxon>
        <taxon>Agaricomycetidae</taxon>
        <taxon>Agaricales</taxon>
        <taxon>Pluteineae</taxon>
        <taxon>Amanitaceae</taxon>
        <taxon>Amanita</taxon>
    </lineage>
</organism>
<sequence>MNSFASSSHHPLTQKSSSPPYLASPMDPEFRRLFASATYVLDQAPPPSLREILAAYSARGDGDREMLLSMLNAKAAEDQRIASIATLHRTTLEIYQVVNADSRQSPLYSINGPSCAPPHNPSVRQYEHKNSQRSRSRHRSSSRSCSPSRSHIYIPPIRDAPKSDIGAEHPRKRPRVSQSSSSRGKMNDPFTGPHPDHLPPSPYSSSSRSDSAECSPRSRASMAIGSLLSSGPKPSLPSSDIRQD</sequence>
<accession>A0A0C2T532</accession>
<feature type="compositionally biased region" description="Low complexity" evidence="1">
    <location>
        <begin position="203"/>
        <end position="218"/>
    </location>
</feature>
<evidence type="ECO:0000313" key="2">
    <source>
        <dbReference type="EMBL" id="KIL71005.1"/>
    </source>
</evidence>
<dbReference type="Proteomes" id="UP000054549">
    <property type="component" value="Unassembled WGS sequence"/>
</dbReference>
<name>A0A0C2T532_AMAMK</name>
<feature type="compositionally biased region" description="Polar residues" evidence="1">
    <location>
        <begin position="1"/>
        <end position="19"/>
    </location>
</feature>
<keyword evidence="3" id="KW-1185">Reference proteome</keyword>
<evidence type="ECO:0000313" key="3">
    <source>
        <dbReference type="Proteomes" id="UP000054549"/>
    </source>
</evidence>
<feature type="region of interest" description="Disordered" evidence="1">
    <location>
        <begin position="109"/>
        <end position="244"/>
    </location>
</feature>
<feature type="region of interest" description="Disordered" evidence="1">
    <location>
        <begin position="1"/>
        <end position="24"/>
    </location>
</feature>
<proteinExistence type="predicted"/>
<reference evidence="2 3" key="1">
    <citation type="submission" date="2014-04" db="EMBL/GenBank/DDBJ databases">
        <title>Evolutionary Origins and Diversification of the Mycorrhizal Mutualists.</title>
        <authorList>
            <consortium name="DOE Joint Genome Institute"/>
            <consortium name="Mycorrhizal Genomics Consortium"/>
            <person name="Kohler A."/>
            <person name="Kuo A."/>
            <person name="Nagy L.G."/>
            <person name="Floudas D."/>
            <person name="Copeland A."/>
            <person name="Barry K.W."/>
            <person name="Cichocki N."/>
            <person name="Veneault-Fourrey C."/>
            <person name="LaButti K."/>
            <person name="Lindquist E.A."/>
            <person name="Lipzen A."/>
            <person name="Lundell T."/>
            <person name="Morin E."/>
            <person name="Murat C."/>
            <person name="Riley R."/>
            <person name="Ohm R."/>
            <person name="Sun H."/>
            <person name="Tunlid A."/>
            <person name="Henrissat B."/>
            <person name="Grigoriev I.V."/>
            <person name="Hibbett D.S."/>
            <person name="Martin F."/>
        </authorList>
    </citation>
    <scope>NUCLEOTIDE SEQUENCE [LARGE SCALE GENOMIC DNA]</scope>
    <source>
        <strain evidence="2 3">Koide BX008</strain>
    </source>
</reference>
<evidence type="ECO:0000256" key="1">
    <source>
        <dbReference type="SAM" id="MobiDB-lite"/>
    </source>
</evidence>
<dbReference type="HOGENOM" id="CLU_090743_0_0_1"/>
<feature type="compositionally biased region" description="Basic residues" evidence="1">
    <location>
        <begin position="131"/>
        <end position="141"/>
    </location>
</feature>
<dbReference type="AlphaFoldDB" id="A0A0C2T532"/>
<dbReference type="OrthoDB" id="2537258at2759"/>
<feature type="compositionally biased region" description="Basic and acidic residues" evidence="1">
    <location>
        <begin position="159"/>
        <end position="169"/>
    </location>
</feature>
<protein>
    <submittedName>
        <fullName evidence="2">Uncharacterized protein</fullName>
    </submittedName>
</protein>
<feature type="compositionally biased region" description="Low complexity" evidence="1">
    <location>
        <begin position="225"/>
        <end position="244"/>
    </location>
</feature>